<evidence type="ECO:0000256" key="4">
    <source>
        <dbReference type="ARBA" id="ARBA00022516"/>
    </source>
</evidence>
<evidence type="ECO:0000313" key="16">
    <source>
        <dbReference type="EMBL" id="MFD2046098.1"/>
    </source>
</evidence>
<keyword evidence="7" id="KW-0547">Nucleotide-binding</keyword>
<keyword evidence="13" id="KW-0594">Phospholipid biosynthesis</keyword>
<keyword evidence="14" id="KW-1208">Phospholipid metabolism</keyword>
<reference evidence="17" key="1">
    <citation type="journal article" date="2019" name="Int. J. Syst. Evol. Microbiol.">
        <title>The Global Catalogue of Microorganisms (GCM) 10K type strain sequencing project: providing services to taxonomists for standard genome sequencing and annotation.</title>
        <authorList>
            <consortium name="The Broad Institute Genomics Platform"/>
            <consortium name="The Broad Institute Genome Sequencing Center for Infectious Disease"/>
            <person name="Wu L."/>
            <person name="Ma J."/>
        </authorList>
    </citation>
    <scope>NUCLEOTIDE SEQUENCE [LARGE SCALE GENOMIC DNA]</scope>
    <source>
        <strain evidence="17">R28</strain>
    </source>
</reference>
<keyword evidence="3" id="KW-1003">Cell membrane</keyword>
<feature type="transmembrane region" description="Helical" evidence="15">
    <location>
        <begin position="25"/>
        <end position="43"/>
    </location>
</feature>
<comment type="similarity">
    <text evidence="2">Belongs to the bacterial diacylglycerol kinase family.</text>
</comment>
<evidence type="ECO:0000256" key="1">
    <source>
        <dbReference type="ARBA" id="ARBA00004651"/>
    </source>
</evidence>
<keyword evidence="11" id="KW-0443">Lipid metabolism</keyword>
<keyword evidence="9" id="KW-0067">ATP-binding</keyword>
<dbReference type="PANTHER" id="PTHR34299">
    <property type="entry name" value="DIACYLGLYCEROL KINASE"/>
    <property type="match status" value="1"/>
</dbReference>
<evidence type="ECO:0000256" key="7">
    <source>
        <dbReference type="ARBA" id="ARBA00022741"/>
    </source>
</evidence>
<dbReference type="GO" id="GO:0016301">
    <property type="term" value="F:kinase activity"/>
    <property type="evidence" value="ECO:0007669"/>
    <property type="project" value="UniProtKB-KW"/>
</dbReference>
<gene>
    <name evidence="16" type="ORF">ACFSJF_17635</name>
</gene>
<dbReference type="EMBL" id="JBHUHQ010000021">
    <property type="protein sequence ID" value="MFD2046098.1"/>
    <property type="molecule type" value="Genomic_DNA"/>
</dbReference>
<comment type="caution">
    <text evidence="16">The sequence shown here is derived from an EMBL/GenBank/DDBJ whole genome shotgun (WGS) entry which is preliminary data.</text>
</comment>
<dbReference type="EC" id="2.7.1.-" evidence="16"/>
<evidence type="ECO:0000256" key="3">
    <source>
        <dbReference type="ARBA" id="ARBA00022475"/>
    </source>
</evidence>
<dbReference type="CDD" id="cd14265">
    <property type="entry name" value="UDPK_IM_like"/>
    <property type="match status" value="1"/>
</dbReference>
<keyword evidence="8 16" id="KW-0418">Kinase</keyword>
<evidence type="ECO:0000256" key="10">
    <source>
        <dbReference type="ARBA" id="ARBA00022989"/>
    </source>
</evidence>
<evidence type="ECO:0000256" key="9">
    <source>
        <dbReference type="ARBA" id="ARBA00022840"/>
    </source>
</evidence>
<dbReference type="Pfam" id="PF01219">
    <property type="entry name" value="DAGK_prokar"/>
    <property type="match status" value="1"/>
</dbReference>
<name>A0ABW4W315_9BACI</name>
<evidence type="ECO:0000313" key="17">
    <source>
        <dbReference type="Proteomes" id="UP001597383"/>
    </source>
</evidence>
<sequence>MNVKKRNIGISYAWNGIKEVFRSELNFRLHIVAAIVVICSGVICHLTKIEWAFILICIAIVLITEIVNSAIEKMMDFLNPEHHPSVKVIKDIAASSVLIAAFFAAIIGTIIFAPKIIDFIQGLL</sequence>
<keyword evidence="4" id="KW-0444">Lipid biosynthesis</keyword>
<evidence type="ECO:0000256" key="13">
    <source>
        <dbReference type="ARBA" id="ARBA00023209"/>
    </source>
</evidence>
<evidence type="ECO:0000256" key="15">
    <source>
        <dbReference type="SAM" id="Phobius"/>
    </source>
</evidence>
<dbReference type="Proteomes" id="UP001597383">
    <property type="component" value="Unassembled WGS sequence"/>
</dbReference>
<dbReference type="InterPro" id="IPR033717">
    <property type="entry name" value="UDPK"/>
</dbReference>
<comment type="subcellular location">
    <subcellularLocation>
        <location evidence="1">Cell membrane</location>
        <topology evidence="1">Multi-pass membrane protein</topology>
    </subcellularLocation>
</comment>
<organism evidence="16 17">
    <name type="scientific">Ornithinibacillus salinisoli</name>
    <dbReference type="NCBI Taxonomy" id="1848459"/>
    <lineage>
        <taxon>Bacteria</taxon>
        <taxon>Bacillati</taxon>
        <taxon>Bacillota</taxon>
        <taxon>Bacilli</taxon>
        <taxon>Bacillales</taxon>
        <taxon>Bacillaceae</taxon>
        <taxon>Ornithinibacillus</taxon>
    </lineage>
</organism>
<keyword evidence="12 15" id="KW-0472">Membrane</keyword>
<accession>A0ABW4W315</accession>
<keyword evidence="17" id="KW-1185">Reference proteome</keyword>
<evidence type="ECO:0000256" key="12">
    <source>
        <dbReference type="ARBA" id="ARBA00023136"/>
    </source>
</evidence>
<proteinExistence type="inferred from homology"/>
<dbReference type="RefSeq" id="WP_377556959.1">
    <property type="nucleotide sequence ID" value="NZ_JBHUHQ010000021.1"/>
</dbReference>
<evidence type="ECO:0000256" key="14">
    <source>
        <dbReference type="ARBA" id="ARBA00023264"/>
    </source>
</evidence>
<evidence type="ECO:0000256" key="11">
    <source>
        <dbReference type="ARBA" id="ARBA00023098"/>
    </source>
</evidence>
<evidence type="ECO:0000256" key="6">
    <source>
        <dbReference type="ARBA" id="ARBA00022692"/>
    </source>
</evidence>
<protein>
    <submittedName>
        <fullName evidence="16">Diacylglycerol kinase family protein</fullName>
        <ecNumber evidence="16">2.7.1.-</ecNumber>
    </submittedName>
</protein>
<keyword evidence="10 15" id="KW-1133">Transmembrane helix</keyword>
<feature type="transmembrane region" description="Helical" evidence="15">
    <location>
        <begin position="49"/>
        <end position="71"/>
    </location>
</feature>
<keyword evidence="6 15" id="KW-0812">Transmembrane</keyword>
<dbReference type="PANTHER" id="PTHR34299:SF1">
    <property type="entry name" value="DIACYLGLYCEROL KINASE"/>
    <property type="match status" value="1"/>
</dbReference>
<keyword evidence="5 16" id="KW-0808">Transferase</keyword>
<evidence type="ECO:0000256" key="8">
    <source>
        <dbReference type="ARBA" id="ARBA00022777"/>
    </source>
</evidence>
<dbReference type="InterPro" id="IPR036945">
    <property type="entry name" value="DAGK_sf"/>
</dbReference>
<dbReference type="Gene3D" id="1.10.287.3610">
    <property type="match status" value="1"/>
</dbReference>
<dbReference type="InterPro" id="IPR000829">
    <property type="entry name" value="DAGK"/>
</dbReference>
<evidence type="ECO:0000256" key="2">
    <source>
        <dbReference type="ARBA" id="ARBA00005967"/>
    </source>
</evidence>
<evidence type="ECO:0000256" key="5">
    <source>
        <dbReference type="ARBA" id="ARBA00022679"/>
    </source>
</evidence>
<feature type="transmembrane region" description="Helical" evidence="15">
    <location>
        <begin position="92"/>
        <end position="117"/>
    </location>
</feature>